<evidence type="ECO:0000256" key="3">
    <source>
        <dbReference type="ARBA" id="ARBA00022723"/>
    </source>
</evidence>
<comment type="caution">
    <text evidence="9">The sequence shown here is derived from an EMBL/GenBank/DDBJ whole genome shotgun (WGS) entry which is preliminary data.</text>
</comment>
<feature type="binding site" evidence="5">
    <location>
        <position position="33"/>
    </location>
    <ligand>
        <name>Mn(2+)</name>
        <dbReference type="ChEBI" id="CHEBI:29035"/>
    </ligand>
</feature>
<dbReference type="InterPro" id="IPR019831">
    <property type="entry name" value="Mn/Fe_SOD_N"/>
</dbReference>
<comment type="similarity">
    <text evidence="1 6">Belongs to the iron/manganese superoxide dismutase family.</text>
</comment>
<keyword evidence="3 5" id="KW-0479">Metal-binding</keyword>
<dbReference type="PANTHER" id="PTHR43595">
    <property type="entry name" value="37S RIBOSOMAL PROTEIN S26, MITOCHONDRIAL"/>
    <property type="match status" value="1"/>
</dbReference>
<evidence type="ECO:0000256" key="5">
    <source>
        <dbReference type="PIRSR" id="PIRSR000349-1"/>
    </source>
</evidence>
<sequence>MIAKTSYPFQLPPLPYAYDALEPYIDEETMHLHHDRHFQTYIDNLNKALEPYPVYHTWTLEKLLANLDHLPPSLRTAVREQGGGVYNHDLYFDTMIPGGKPMPQEIALAFGGEEPWKTEMKNAALGQFGSGFAWLVSDCSGKLSVVALPNQDNPLSIGLYPLLPLDVWEHAYYLKYHNLRGDYIDNWFRIINWDMVMAKLEERQRCRRKGFLAPAL</sequence>
<proteinExistence type="inferred from homology"/>
<dbReference type="GO" id="GO:0004784">
    <property type="term" value="F:superoxide dismutase activity"/>
    <property type="evidence" value="ECO:0007669"/>
    <property type="project" value="UniProtKB-EC"/>
</dbReference>
<dbReference type="InterPro" id="IPR036314">
    <property type="entry name" value="SOD_C_sf"/>
</dbReference>
<evidence type="ECO:0000256" key="1">
    <source>
        <dbReference type="ARBA" id="ARBA00008714"/>
    </source>
</evidence>
<feature type="binding site" evidence="5">
    <location>
        <position position="88"/>
    </location>
    <ligand>
        <name>Mn(2+)</name>
        <dbReference type="ChEBI" id="CHEBI:29035"/>
    </ligand>
</feature>
<dbReference type="PROSITE" id="PS00088">
    <property type="entry name" value="SOD_MN"/>
    <property type="match status" value="1"/>
</dbReference>
<dbReference type="GO" id="GO:0005737">
    <property type="term" value="C:cytoplasm"/>
    <property type="evidence" value="ECO:0007669"/>
    <property type="project" value="TreeGrafter"/>
</dbReference>
<evidence type="ECO:0000313" key="10">
    <source>
        <dbReference type="Proteomes" id="UP000823886"/>
    </source>
</evidence>
<evidence type="ECO:0000256" key="2">
    <source>
        <dbReference type="ARBA" id="ARBA00012682"/>
    </source>
</evidence>
<dbReference type="EMBL" id="DWVZ01000153">
    <property type="protein sequence ID" value="HJC64276.1"/>
    <property type="molecule type" value="Genomic_DNA"/>
</dbReference>
<reference evidence="9" key="2">
    <citation type="submission" date="2021-04" db="EMBL/GenBank/DDBJ databases">
        <authorList>
            <person name="Gilroy R."/>
        </authorList>
    </citation>
    <scope>NUCLEOTIDE SEQUENCE</scope>
    <source>
        <strain evidence="9">ChiBcec2-3848</strain>
    </source>
</reference>
<feature type="binding site" evidence="5">
    <location>
        <position position="166"/>
    </location>
    <ligand>
        <name>Mn(2+)</name>
        <dbReference type="ChEBI" id="CHEBI:29035"/>
    </ligand>
</feature>
<feature type="domain" description="Manganese/iron superoxide dismutase N-terminal" evidence="7">
    <location>
        <begin position="9"/>
        <end position="95"/>
    </location>
</feature>
<evidence type="ECO:0000259" key="8">
    <source>
        <dbReference type="Pfam" id="PF02777"/>
    </source>
</evidence>
<organism evidence="9 10">
    <name type="scientific">Candidatus Blautia merdavium</name>
    <dbReference type="NCBI Taxonomy" id="2838494"/>
    <lineage>
        <taxon>Bacteria</taxon>
        <taxon>Bacillati</taxon>
        <taxon>Bacillota</taxon>
        <taxon>Clostridia</taxon>
        <taxon>Lachnospirales</taxon>
        <taxon>Lachnospiraceae</taxon>
        <taxon>Blautia</taxon>
    </lineage>
</organism>
<gene>
    <name evidence="9" type="ORF">H9753_11760</name>
</gene>
<comment type="catalytic activity">
    <reaction evidence="6">
        <text>2 superoxide + 2 H(+) = H2O2 + O2</text>
        <dbReference type="Rhea" id="RHEA:20696"/>
        <dbReference type="ChEBI" id="CHEBI:15378"/>
        <dbReference type="ChEBI" id="CHEBI:15379"/>
        <dbReference type="ChEBI" id="CHEBI:16240"/>
        <dbReference type="ChEBI" id="CHEBI:18421"/>
        <dbReference type="EC" id="1.15.1.1"/>
    </reaction>
</comment>
<dbReference type="InterPro" id="IPR001189">
    <property type="entry name" value="Mn/Fe_SOD"/>
</dbReference>
<comment type="function">
    <text evidence="6">Destroys radicals which are normally produced within the cells and which are toxic to biological systems.</text>
</comment>
<evidence type="ECO:0000256" key="4">
    <source>
        <dbReference type="ARBA" id="ARBA00023002"/>
    </source>
</evidence>
<dbReference type="EC" id="1.15.1.1" evidence="2 6"/>
<feature type="domain" description="Manganese/iron superoxide dismutase C-terminal" evidence="8">
    <location>
        <begin position="102"/>
        <end position="197"/>
    </location>
</feature>
<evidence type="ECO:0000259" key="7">
    <source>
        <dbReference type="Pfam" id="PF00081"/>
    </source>
</evidence>
<dbReference type="InterPro" id="IPR036324">
    <property type="entry name" value="Mn/Fe_SOD_N_sf"/>
</dbReference>
<dbReference type="Proteomes" id="UP000823886">
    <property type="component" value="Unassembled WGS sequence"/>
</dbReference>
<dbReference type="SUPFAM" id="SSF54719">
    <property type="entry name" value="Fe,Mn superoxide dismutase (SOD), C-terminal domain"/>
    <property type="match status" value="1"/>
</dbReference>
<dbReference type="PRINTS" id="PR01703">
    <property type="entry name" value="MNSODISMTASE"/>
</dbReference>
<evidence type="ECO:0000313" key="9">
    <source>
        <dbReference type="EMBL" id="HJC64276.1"/>
    </source>
</evidence>
<dbReference type="GO" id="GO:0046872">
    <property type="term" value="F:metal ion binding"/>
    <property type="evidence" value="ECO:0007669"/>
    <property type="project" value="UniProtKB-KW"/>
</dbReference>
<evidence type="ECO:0000256" key="6">
    <source>
        <dbReference type="RuleBase" id="RU000414"/>
    </source>
</evidence>
<dbReference type="Gene3D" id="3.55.40.20">
    <property type="entry name" value="Iron/manganese superoxide dismutase, C-terminal domain"/>
    <property type="match status" value="1"/>
</dbReference>
<dbReference type="Pfam" id="PF00081">
    <property type="entry name" value="Sod_Fe_N"/>
    <property type="match status" value="1"/>
</dbReference>
<dbReference type="PANTHER" id="PTHR43595:SF2">
    <property type="entry name" value="SMALL RIBOSOMAL SUBUNIT PROTEIN MS42"/>
    <property type="match status" value="1"/>
</dbReference>
<protein>
    <recommendedName>
        <fullName evidence="2 6">Superoxide dismutase</fullName>
        <ecNumber evidence="2 6">1.15.1.1</ecNumber>
    </recommendedName>
</protein>
<dbReference type="Pfam" id="PF02777">
    <property type="entry name" value="Sod_Fe_C"/>
    <property type="match status" value="1"/>
</dbReference>
<dbReference type="Gene3D" id="1.10.287.990">
    <property type="entry name" value="Fe,Mn superoxide dismutase (SOD) domain"/>
    <property type="match status" value="1"/>
</dbReference>
<reference evidence="9" key="1">
    <citation type="journal article" date="2021" name="PeerJ">
        <title>Extensive microbial diversity within the chicken gut microbiome revealed by metagenomics and culture.</title>
        <authorList>
            <person name="Gilroy R."/>
            <person name="Ravi A."/>
            <person name="Getino M."/>
            <person name="Pursley I."/>
            <person name="Horton D.L."/>
            <person name="Alikhan N.F."/>
            <person name="Baker D."/>
            <person name="Gharbi K."/>
            <person name="Hall N."/>
            <person name="Watson M."/>
            <person name="Adriaenssens E.M."/>
            <person name="Foster-Nyarko E."/>
            <person name="Jarju S."/>
            <person name="Secka A."/>
            <person name="Antonio M."/>
            <person name="Oren A."/>
            <person name="Chaudhuri R.R."/>
            <person name="La Ragione R."/>
            <person name="Hildebrand F."/>
            <person name="Pallen M.J."/>
        </authorList>
    </citation>
    <scope>NUCLEOTIDE SEQUENCE</scope>
    <source>
        <strain evidence="9">ChiBcec2-3848</strain>
    </source>
</reference>
<dbReference type="SUPFAM" id="SSF46609">
    <property type="entry name" value="Fe,Mn superoxide dismutase (SOD), N-terminal domain"/>
    <property type="match status" value="1"/>
</dbReference>
<dbReference type="InterPro" id="IPR019832">
    <property type="entry name" value="Mn/Fe_SOD_C"/>
</dbReference>
<feature type="binding site" evidence="5">
    <location>
        <position position="170"/>
    </location>
    <ligand>
        <name>Mn(2+)</name>
        <dbReference type="ChEBI" id="CHEBI:29035"/>
    </ligand>
</feature>
<dbReference type="PIRSF" id="PIRSF000349">
    <property type="entry name" value="SODismutase"/>
    <property type="match status" value="1"/>
</dbReference>
<accession>A0A9D2PPJ3</accession>
<name>A0A9D2PPJ3_9FIRM</name>
<keyword evidence="4 6" id="KW-0560">Oxidoreductase</keyword>
<dbReference type="InterPro" id="IPR019833">
    <property type="entry name" value="Mn/Fe_SOD_BS"/>
</dbReference>
<dbReference type="AlphaFoldDB" id="A0A9D2PPJ3"/>